<organism evidence="1 2">
    <name type="scientific">Bifidobacterium longum subsp. infantis</name>
    <dbReference type="NCBI Taxonomy" id="1682"/>
    <lineage>
        <taxon>Bacteria</taxon>
        <taxon>Bacillati</taxon>
        <taxon>Actinomycetota</taxon>
        <taxon>Actinomycetes</taxon>
        <taxon>Bifidobacteriales</taxon>
        <taxon>Bifidobacteriaceae</taxon>
        <taxon>Bifidobacterium</taxon>
    </lineage>
</organism>
<dbReference type="Proteomes" id="UP000306697">
    <property type="component" value="Unassembled WGS sequence"/>
</dbReference>
<accession>A0A4S5B2I7</accession>
<comment type="caution">
    <text evidence="1">The sequence shown here is derived from an EMBL/GenBank/DDBJ whole genome shotgun (WGS) entry which is preliminary data.</text>
</comment>
<sequence>MNDLWTLSPRYGELWAGDELVCRFNPADSSDRGLYITANGVEGWDTLPDAKVELHERGQGDGAHDVPETDILYSARTVTVHYEAVGYSRADLLSLMRRINTAAHRSCRLRMVDGDEDTYCEGYVAQMGRNSRWNPLLENDLTLHFVCPRPERLSWDARRFQLVPAWDAGLGLSYGSGDAGLAYPLSYGRSAVDARNVCTLTNDGSSRAYPVFTVQGPWPDGVQLTFPGRDMSLDYSQAVGGVPLVLDSRSRAASIGGLDVSRNLRQRGFPTVPPGGSVAVNLQSVGDGYVTVECRDTYM</sequence>
<evidence type="ECO:0008006" key="3">
    <source>
        <dbReference type="Google" id="ProtNLM"/>
    </source>
</evidence>
<dbReference type="RefSeq" id="WP_136501146.1">
    <property type="nucleotide sequence ID" value="NZ_SSWL01000026.1"/>
</dbReference>
<name>A0A4S5B2I7_BIFLI</name>
<reference evidence="1 2" key="1">
    <citation type="submission" date="2019-04" db="EMBL/GenBank/DDBJ databases">
        <title>Genome Announcement To Ensure Probiotic Safety of Bifidobacterium longum subsp infantis UBBI-01.</title>
        <authorList>
            <person name="Sulthana A."/>
            <person name="Lakshmi S.G."/>
            <person name="Madempudi R.S."/>
        </authorList>
    </citation>
    <scope>NUCLEOTIDE SEQUENCE [LARGE SCALE GENOMIC DNA]</scope>
    <source>
        <strain evidence="1 2">UBBI-01</strain>
    </source>
</reference>
<dbReference type="EMBL" id="SSWL01000026">
    <property type="protein sequence ID" value="THJ25967.1"/>
    <property type="molecule type" value="Genomic_DNA"/>
</dbReference>
<gene>
    <name evidence="1" type="ORF">E6L38_12205</name>
</gene>
<evidence type="ECO:0000313" key="1">
    <source>
        <dbReference type="EMBL" id="THJ25967.1"/>
    </source>
</evidence>
<dbReference type="AlphaFoldDB" id="A0A4S5B2I7"/>
<protein>
    <recommendedName>
        <fullName evidence="3">Phage tail protein</fullName>
    </recommendedName>
</protein>
<proteinExistence type="predicted"/>
<evidence type="ECO:0000313" key="2">
    <source>
        <dbReference type="Proteomes" id="UP000306697"/>
    </source>
</evidence>